<dbReference type="RefSeq" id="WP_258542292.1">
    <property type="nucleotide sequence ID" value="NZ_OU015584.1"/>
</dbReference>
<protein>
    <submittedName>
        <fullName evidence="1">Uncharacterized protein</fullName>
    </submittedName>
</protein>
<proteinExistence type="predicted"/>
<name>A0A916JN28_9FLAO</name>
<keyword evidence="2" id="KW-1185">Reference proteome</keyword>
<sequence length="215" mass="25023">MNYIKQLTAAMERFASDDRLNPTHVSLYLALFQYWNLARFKNPVSISRDEIMRLSKIGSKVTYHRCIKDLHNWSYLQYDPSHNPFKGSHVYMFNFCTSSEQAQIHNSSKNGQVVGQAVVPSKTIETSINDKQNKRPSLQQIKDFFEKEKCIEPVEMEAEKFFNYYSATGWKIGKSPLEDWEAAARNWIIKANETPLVQNRDNLNATTDKNYDQPL</sequence>
<accession>A0A916JN28</accession>
<reference evidence="1" key="1">
    <citation type="submission" date="2021-04" db="EMBL/GenBank/DDBJ databases">
        <authorList>
            <person name="Rodrigo-Torres L."/>
            <person name="Arahal R. D."/>
            <person name="Lucena T."/>
        </authorList>
    </citation>
    <scope>NUCLEOTIDE SEQUENCE</scope>
    <source>
        <strain evidence="1">AS29M-1</strain>
    </source>
</reference>
<gene>
    <name evidence="1" type="ORF">CRYO30217_02080</name>
</gene>
<dbReference type="AlphaFoldDB" id="A0A916JN28"/>
<evidence type="ECO:0000313" key="1">
    <source>
        <dbReference type="EMBL" id="CAG5083066.1"/>
    </source>
</evidence>
<evidence type="ECO:0000313" key="2">
    <source>
        <dbReference type="Proteomes" id="UP000683507"/>
    </source>
</evidence>
<dbReference type="EMBL" id="OU015584">
    <property type="protein sequence ID" value="CAG5083066.1"/>
    <property type="molecule type" value="Genomic_DNA"/>
</dbReference>
<organism evidence="1 2">
    <name type="scientific">Parvicella tangerina</name>
    <dbReference type="NCBI Taxonomy" id="2829795"/>
    <lineage>
        <taxon>Bacteria</taxon>
        <taxon>Pseudomonadati</taxon>
        <taxon>Bacteroidota</taxon>
        <taxon>Flavobacteriia</taxon>
        <taxon>Flavobacteriales</taxon>
        <taxon>Parvicellaceae</taxon>
        <taxon>Parvicella</taxon>
    </lineage>
</organism>
<dbReference type="Proteomes" id="UP000683507">
    <property type="component" value="Chromosome"/>
</dbReference>
<dbReference type="KEGG" id="ptan:CRYO30217_02080"/>